<sequence>MTVEPTPLQEGEEQRQPPPPSPLPEGKGEQARDNSTTGNALIERETSAAPFPSGRGDGGGGSSRRIAIIAAGVAFVAFAVWYFAIRTPEPRDDFGRFQGEWKLTVADREKQMPITVRVSGDKWTWLVGGTDQKRYAMTLRPDTNPKEIDLTQLTADDAPLQERRGESTGAVVLRGIYTIEGDKAKLVTAPSPLPRPTTFDADDGPPVWVLELQGR</sequence>
<gene>
    <name evidence="3" type="ORF">SOIL9_84470</name>
</gene>
<evidence type="ECO:0000256" key="2">
    <source>
        <dbReference type="SAM" id="Phobius"/>
    </source>
</evidence>
<evidence type="ECO:0000313" key="4">
    <source>
        <dbReference type="Proteomes" id="UP000464178"/>
    </source>
</evidence>
<dbReference type="InterPro" id="IPR017504">
    <property type="entry name" value="CHP03067_Planctomycetes"/>
</dbReference>
<keyword evidence="2" id="KW-0472">Membrane</keyword>
<feature type="transmembrane region" description="Helical" evidence="2">
    <location>
        <begin position="66"/>
        <end position="85"/>
    </location>
</feature>
<keyword evidence="4" id="KW-1185">Reference proteome</keyword>
<protein>
    <recommendedName>
        <fullName evidence="5">TIGR03067 domain-containing protein</fullName>
    </recommendedName>
</protein>
<dbReference type="Proteomes" id="UP000464178">
    <property type="component" value="Chromosome"/>
</dbReference>
<keyword evidence="2" id="KW-0812">Transmembrane</keyword>
<dbReference type="EMBL" id="LR593886">
    <property type="protein sequence ID" value="VTR99648.1"/>
    <property type="molecule type" value="Genomic_DNA"/>
</dbReference>
<dbReference type="KEGG" id="gms:SOIL9_84470"/>
<evidence type="ECO:0000256" key="1">
    <source>
        <dbReference type="SAM" id="MobiDB-lite"/>
    </source>
</evidence>
<name>A0A6P2DI49_9BACT</name>
<reference evidence="3 4" key="1">
    <citation type="submission" date="2019-05" db="EMBL/GenBank/DDBJ databases">
        <authorList>
            <consortium name="Science for Life Laboratories"/>
        </authorList>
    </citation>
    <scope>NUCLEOTIDE SEQUENCE [LARGE SCALE GENOMIC DNA]</scope>
    <source>
        <strain evidence="3">Soil9</strain>
    </source>
</reference>
<dbReference type="AlphaFoldDB" id="A0A6P2DI49"/>
<dbReference type="NCBIfam" id="TIGR03067">
    <property type="entry name" value="Planc_TIGR03067"/>
    <property type="match status" value="1"/>
</dbReference>
<feature type="region of interest" description="Disordered" evidence="1">
    <location>
        <begin position="1"/>
        <end position="61"/>
    </location>
</feature>
<evidence type="ECO:0000313" key="3">
    <source>
        <dbReference type="EMBL" id="VTR99648.1"/>
    </source>
</evidence>
<keyword evidence="2" id="KW-1133">Transmembrane helix</keyword>
<organism evidence="3 4">
    <name type="scientific">Gemmata massiliana</name>
    <dbReference type="NCBI Taxonomy" id="1210884"/>
    <lineage>
        <taxon>Bacteria</taxon>
        <taxon>Pseudomonadati</taxon>
        <taxon>Planctomycetota</taxon>
        <taxon>Planctomycetia</taxon>
        <taxon>Gemmatales</taxon>
        <taxon>Gemmataceae</taxon>
        <taxon>Gemmata</taxon>
    </lineage>
</organism>
<evidence type="ECO:0008006" key="5">
    <source>
        <dbReference type="Google" id="ProtNLM"/>
    </source>
</evidence>
<proteinExistence type="predicted"/>
<accession>A0A6P2DI49</accession>